<reference evidence="2 3" key="1">
    <citation type="submission" date="2020-06" db="EMBL/GenBank/DDBJ databases">
        <title>Transcriptomic and genomic resources for Thalictrum thalictroides and T. hernandezii: Facilitating candidate gene discovery in an emerging model plant lineage.</title>
        <authorList>
            <person name="Arias T."/>
            <person name="Riano-Pachon D.M."/>
            <person name="Di Stilio V.S."/>
        </authorList>
    </citation>
    <scope>NUCLEOTIDE SEQUENCE [LARGE SCALE GENOMIC DNA]</scope>
    <source>
        <strain evidence="3">cv. WT478/WT964</strain>
        <tissue evidence="2">Leaves</tissue>
    </source>
</reference>
<evidence type="ECO:0000313" key="2">
    <source>
        <dbReference type="EMBL" id="KAF5184755.1"/>
    </source>
</evidence>
<dbReference type="GO" id="GO:0016034">
    <property type="term" value="F:maleylacetoacetate isomerase activity"/>
    <property type="evidence" value="ECO:0007669"/>
    <property type="project" value="TreeGrafter"/>
</dbReference>
<keyword evidence="2" id="KW-0808">Transferase</keyword>
<dbReference type="AlphaFoldDB" id="A0A7J6VKS3"/>
<dbReference type="Pfam" id="PF14497">
    <property type="entry name" value="GST_C_3"/>
    <property type="match status" value="1"/>
</dbReference>
<keyword evidence="3" id="KW-1185">Reference proteome</keyword>
<dbReference type="InterPro" id="IPR036282">
    <property type="entry name" value="Glutathione-S-Trfase_C_sf"/>
</dbReference>
<dbReference type="Gene3D" id="1.20.1050.10">
    <property type="match status" value="1"/>
</dbReference>
<name>A0A7J6VKS3_THATH</name>
<dbReference type="GO" id="GO:0006559">
    <property type="term" value="P:L-phenylalanine catabolic process"/>
    <property type="evidence" value="ECO:0007669"/>
    <property type="project" value="TreeGrafter"/>
</dbReference>
<evidence type="ECO:0000313" key="3">
    <source>
        <dbReference type="Proteomes" id="UP000554482"/>
    </source>
</evidence>
<sequence>MTSKSPFFMVQTSIRIMLAALENLLEGYSGKYATGNEVFLADLFLAPQIDAALTRFSLDMTQFPLISRLHDAYMELPAFQAAVPERQPDYVKH</sequence>
<feature type="domain" description="GST C-terminal" evidence="1">
    <location>
        <begin position="1"/>
        <end position="92"/>
    </location>
</feature>
<evidence type="ECO:0000259" key="1">
    <source>
        <dbReference type="PROSITE" id="PS50405"/>
    </source>
</evidence>
<dbReference type="PANTHER" id="PTHR42673:SF4">
    <property type="entry name" value="MALEYLACETOACETATE ISOMERASE"/>
    <property type="match status" value="1"/>
</dbReference>
<dbReference type="InterPro" id="IPR010987">
    <property type="entry name" value="Glutathione-S-Trfase_C-like"/>
</dbReference>
<dbReference type="GO" id="GO:0004364">
    <property type="term" value="F:glutathione transferase activity"/>
    <property type="evidence" value="ECO:0007669"/>
    <property type="project" value="TreeGrafter"/>
</dbReference>
<dbReference type="PROSITE" id="PS50405">
    <property type="entry name" value="GST_CTER"/>
    <property type="match status" value="1"/>
</dbReference>
<dbReference type="GO" id="GO:0006749">
    <property type="term" value="P:glutathione metabolic process"/>
    <property type="evidence" value="ECO:0007669"/>
    <property type="project" value="TreeGrafter"/>
</dbReference>
<proteinExistence type="predicted"/>
<comment type="caution">
    <text evidence="2">The sequence shown here is derived from an EMBL/GenBank/DDBJ whole genome shotgun (WGS) entry which is preliminary data.</text>
</comment>
<gene>
    <name evidence="2" type="ORF">FRX31_025658</name>
</gene>
<protein>
    <submittedName>
        <fullName evidence="2">Glutathione s-transferase</fullName>
    </submittedName>
</protein>
<dbReference type="EMBL" id="JABWDY010031639">
    <property type="protein sequence ID" value="KAF5184755.1"/>
    <property type="molecule type" value="Genomic_DNA"/>
</dbReference>
<dbReference type="PANTHER" id="PTHR42673">
    <property type="entry name" value="MALEYLACETOACETATE ISOMERASE"/>
    <property type="match status" value="1"/>
</dbReference>
<dbReference type="Proteomes" id="UP000554482">
    <property type="component" value="Unassembled WGS sequence"/>
</dbReference>
<dbReference type="OrthoDB" id="4951845at2759"/>
<organism evidence="2 3">
    <name type="scientific">Thalictrum thalictroides</name>
    <name type="common">Rue-anemone</name>
    <name type="synonym">Anemone thalictroides</name>
    <dbReference type="NCBI Taxonomy" id="46969"/>
    <lineage>
        <taxon>Eukaryota</taxon>
        <taxon>Viridiplantae</taxon>
        <taxon>Streptophyta</taxon>
        <taxon>Embryophyta</taxon>
        <taxon>Tracheophyta</taxon>
        <taxon>Spermatophyta</taxon>
        <taxon>Magnoliopsida</taxon>
        <taxon>Ranunculales</taxon>
        <taxon>Ranunculaceae</taxon>
        <taxon>Thalictroideae</taxon>
        <taxon>Thalictrum</taxon>
    </lineage>
</organism>
<dbReference type="SUPFAM" id="SSF47616">
    <property type="entry name" value="GST C-terminal domain-like"/>
    <property type="match status" value="1"/>
</dbReference>
<dbReference type="InterPro" id="IPR004046">
    <property type="entry name" value="GST_C"/>
</dbReference>
<accession>A0A7J6VKS3</accession>